<evidence type="ECO:0000313" key="1">
    <source>
        <dbReference type="EMBL" id="GKV49930.1"/>
    </source>
</evidence>
<sequence>MSLVNGELMGLNGYSETQQDDRLKLDFSIFGSKMKYYR</sequence>
<name>A0AAV5MJ47_9ROSI</name>
<reference evidence="1 2" key="1">
    <citation type="journal article" date="2021" name="Commun. Biol.">
        <title>The genome of Shorea leprosula (Dipterocarpaceae) highlights the ecological relevance of drought in aseasonal tropical rainforests.</title>
        <authorList>
            <person name="Ng K.K.S."/>
            <person name="Kobayashi M.J."/>
            <person name="Fawcett J.A."/>
            <person name="Hatakeyama M."/>
            <person name="Paape T."/>
            <person name="Ng C.H."/>
            <person name="Ang C.C."/>
            <person name="Tnah L.H."/>
            <person name="Lee C.T."/>
            <person name="Nishiyama T."/>
            <person name="Sese J."/>
            <person name="O'Brien M.J."/>
            <person name="Copetti D."/>
            <person name="Mohd Noor M.I."/>
            <person name="Ong R.C."/>
            <person name="Putra M."/>
            <person name="Sireger I.Z."/>
            <person name="Indrioko S."/>
            <person name="Kosugi Y."/>
            <person name="Izuno A."/>
            <person name="Isagi Y."/>
            <person name="Lee S.L."/>
            <person name="Shimizu K.K."/>
        </authorList>
    </citation>
    <scope>NUCLEOTIDE SEQUENCE [LARGE SCALE GENOMIC DNA]</scope>
    <source>
        <strain evidence="1">214</strain>
    </source>
</reference>
<protein>
    <submittedName>
        <fullName evidence="1">Uncharacterized protein</fullName>
    </submittedName>
</protein>
<comment type="caution">
    <text evidence="1">The sequence shown here is derived from an EMBL/GenBank/DDBJ whole genome shotgun (WGS) entry which is preliminary data.</text>
</comment>
<dbReference type="Proteomes" id="UP001054252">
    <property type="component" value="Unassembled WGS sequence"/>
</dbReference>
<gene>
    <name evidence="1" type="ORF">SLEP1_g56652</name>
</gene>
<dbReference type="EMBL" id="BPVZ01000327">
    <property type="protein sequence ID" value="GKV49930.1"/>
    <property type="molecule type" value="Genomic_DNA"/>
</dbReference>
<organism evidence="1 2">
    <name type="scientific">Rubroshorea leprosula</name>
    <dbReference type="NCBI Taxonomy" id="152421"/>
    <lineage>
        <taxon>Eukaryota</taxon>
        <taxon>Viridiplantae</taxon>
        <taxon>Streptophyta</taxon>
        <taxon>Embryophyta</taxon>
        <taxon>Tracheophyta</taxon>
        <taxon>Spermatophyta</taxon>
        <taxon>Magnoliopsida</taxon>
        <taxon>eudicotyledons</taxon>
        <taxon>Gunneridae</taxon>
        <taxon>Pentapetalae</taxon>
        <taxon>rosids</taxon>
        <taxon>malvids</taxon>
        <taxon>Malvales</taxon>
        <taxon>Dipterocarpaceae</taxon>
        <taxon>Rubroshorea</taxon>
    </lineage>
</organism>
<evidence type="ECO:0000313" key="2">
    <source>
        <dbReference type="Proteomes" id="UP001054252"/>
    </source>
</evidence>
<accession>A0AAV5MJ47</accession>
<proteinExistence type="predicted"/>
<dbReference type="AlphaFoldDB" id="A0AAV5MJ47"/>
<keyword evidence="2" id="KW-1185">Reference proteome</keyword>